<dbReference type="EMBL" id="GBXM01104506">
    <property type="protein sequence ID" value="JAH04071.1"/>
    <property type="molecule type" value="Transcribed_RNA"/>
</dbReference>
<protein>
    <submittedName>
        <fullName evidence="1">Uncharacterized protein</fullName>
    </submittedName>
</protein>
<organism evidence="1">
    <name type="scientific">Anguilla anguilla</name>
    <name type="common">European freshwater eel</name>
    <name type="synonym">Muraena anguilla</name>
    <dbReference type="NCBI Taxonomy" id="7936"/>
    <lineage>
        <taxon>Eukaryota</taxon>
        <taxon>Metazoa</taxon>
        <taxon>Chordata</taxon>
        <taxon>Craniata</taxon>
        <taxon>Vertebrata</taxon>
        <taxon>Euteleostomi</taxon>
        <taxon>Actinopterygii</taxon>
        <taxon>Neopterygii</taxon>
        <taxon>Teleostei</taxon>
        <taxon>Anguilliformes</taxon>
        <taxon>Anguillidae</taxon>
        <taxon>Anguilla</taxon>
    </lineage>
</organism>
<proteinExistence type="predicted"/>
<sequence>MQQKRALCWRWEGNSLRVILNNVLLKRSTN</sequence>
<reference evidence="1" key="2">
    <citation type="journal article" date="2015" name="Fish Shellfish Immunol.">
        <title>Early steps in the European eel (Anguilla anguilla)-Vibrio vulnificus interaction in the gills: Role of the RtxA13 toxin.</title>
        <authorList>
            <person name="Callol A."/>
            <person name="Pajuelo D."/>
            <person name="Ebbesson L."/>
            <person name="Teles M."/>
            <person name="MacKenzie S."/>
            <person name="Amaro C."/>
        </authorList>
    </citation>
    <scope>NUCLEOTIDE SEQUENCE</scope>
</reference>
<evidence type="ECO:0000313" key="1">
    <source>
        <dbReference type="EMBL" id="JAH04071.1"/>
    </source>
</evidence>
<reference evidence="1" key="1">
    <citation type="submission" date="2014-11" db="EMBL/GenBank/DDBJ databases">
        <authorList>
            <person name="Amaro Gonzalez C."/>
        </authorList>
    </citation>
    <scope>NUCLEOTIDE SEQUENCE</scope>
</reference>
<dbReference type="AlphaFoldDB" id="A0A0E9PHH1"/>
<accession>A0A0E9PHH1</accession>
<name>A0A0E9PHH1_ANGAN</name>